<organism evidence="1 2">
    <name type="scientific">Avena sativa</name>
    <name type="common">Oat</name>
    <dbReference type="NCBI Taxonomy" id="4498"/>
    <lineage>
        <taxon>Eukaryota</taxon>
        <taxon>Viridiplantae</taxon>
        <taxon>Streptophyta</taxon>
        <taxon>Embryophyta</taxon>
        <taxon>Tracheophyta</taxon>
        <taxon>Spermatophyta</taxon>
        <taxon>Magnoliopsida</taxon>
        <taxon>Liliopsida</taxon>
        <taxon>Poales</taxon>
        <taxon>Poaceae</taxon>
        <taxon>BOP clade</taxon>
        <taxon>Pooideae</taxon>
        <taxon>Poodae</taxon>
        <taxon>Poeae</taxon>
        <taxon>Poeae Chloroplast Group 1 (Aveneae type)</taxon>
        <taxon>Aveninae</taxon>
        <taxon>Avena</taxon>
    </lineage>
</organism>
<sequence>MASPPPPPPPPPAEYPKSPAPTTIAALDDDLLREIFLHFPDLPTLACAAFTCRAFLGTVRSSPAFRRRFRALHASPLLALFLAPHMRAVPTFTTAWRHSDLHLDAATDFFHTLLQDDDDASVWGVNLSGSSIPYLNGYVALENRSTKQRACYNPQTKSLCLCSKEPHDITRGAILEFHTLSAEEGQRPSRVVCVSHDYSWASVRVAVFSSNTMAWQIFPEAETLLPEGDKHTTCTVLDGFVCWEQGREGYIFVLNTTTFELSRMDLPPHFKGVHSGGYSGFKIGQTKDGKLCIVSVEERTLFTWIWTADHDGVERFMLGKPFPLLTVFEDIMECSAQEKIKVRLMAVIGGFVYLSICHWKDFKDLFKSSEWFLSFSVETGELYEIFKSKRQIPCPITPYIMEWPPSLVHNTENSESKVAGDSGEYGGPAGTGEASSILTRALQSLKEALIKDGESRVAEIDAFLPCIDAVDEENSLVRKITTLDAVLTAVRDRVLRISADPAISDRTERESWFEMCKGKLWRAFFIH</sequence>
<name>A0ACD5U797_AVESA</name>
<keyword evidence="2" id="KW-1185">Reference proteome</keyword>
<evidence type="ECO:0000313" key="1">
    <source>
        <dbReference type="EnsemblPlants" id="AVESA.00010b.r2.1DG0192620.1.CDS"/>
    </source>
</evidence>
<proteinExistence type="predicted"/>
<accession>A0ACD5U797</accession>
<reference evidence="1" key="1">
    <citation type="submission" date="2021-05" db="EMBL/GenBank/DDBJ databases">
        <authorList>
            <person name="Scholz U."/>
            <person name="Mascher M."/>
            <person name="Fiebig A."/>
        </authorList>
    </citation>
    <scope>NUCLEOTIDE SEQUENCE [LARGE SCALE GENOMIC DNA]</scope>
</reference>
<evidence type="ECO:0000313" key="2">
    <source>
        <dbReference type="Proteomes" id="UP001732700"/>
    </source>
</evidence>
<reference evidence="1" key="2">
    <citation type="submission" date="2025-09" db="UniProtKB">
        <authorList>
            <consortium name="EnsemblPlants"/>
        </authorList>
    </citation>
    <scope>IDENTIFICATION</scope>
</reference>
<protein>
    <submittedName>
        <fullName evidence="1">Uncharacterized protein</fullName>
    </submittedName>
</protein>
<dbReference type="Proteomes" id="UP001732700">
    <property type="component" value="Chromosome 1D"/>
</dbReference>
<dbReference type="EnsemblPlants" id="AVESA.00010b.r2.1DG0192620.1">
    <property type="protein sequence ID" value="AVESA.00010b.r2.1DG0192620.1.CDS"/>
    <property type="gene ID" value="AVESA.00010b.r2.1DG0192620"/>
</dbReference>